<keyword evidence="3" id="KW-1185">Reference proteome</keyword>
<sequence length="108" mass="12552">MTRGNPRKDWMDWTFIILIILTCAFEFSVFIILFEPLVHRLLWSLSDSQSAKSDVVMCPVVGSGPERHCVAEREQKIYSHTIEARGHFAENGRIFYLKAHFCIDSWTC</sequence>
<dbReference type="AlphaFoldDB" id="A0ABC8QXT3"/>
<protein>
    <submittedName>
        <fullName evidence="2">Uncharacterized protein</fullName>
    </submittedName>
</protein>
<keyword evidence="1" id="KW-1133">Transmembrane helix</keyword>
<feature type="transmembrane region" description="Helical" evidence="1">
    <location>
        <begin position="13"/>
        <end position="34"/>
    </location>
</feature>
<organism evidence="2 3">
    <name type="scientific">Ilex paraguariensis</name>
    <name type="common">yerba mate</name>
    <dbReference type="NCBI Taxonomy" id="185542"/>
    <lineage>
        <taxon>Eukaryota</taxon>
        <taxon>Viridiplantae</taxon>
        <taxon>Streptophyta</taxon>
        <taxon>Embryophyta</taxon>
        <taxon>Tracheophyta</taxon>
        <taxon>Spermatophyta</taxon>
        <taxon>Magnoliopsida</taxon>
        <taxon>eudicotyledons</taxon>
        <taxon>Gunneridae</taxon>
        <taxon>Pentapetalae</taxon>
        <taxon>asterids</taxon>
        <taxon>campanulids</taxon>
        <taxon>Aquifoliales</taxon>
        <taxon>Aquifoliaceae</taxon>
        <taxon>Ilex</taxon>
    </lineage>
</organism>
<keyword evidence="1" id="KW-0472">Membrane</keyword>
<evidence type="ECO:0000313" key="2">
    <source>
        <dbReference type="EMBL" id="CAK9136412.1"/>
    </source>
</evidence>
<dbReference type="EMBL" id="CAUOFW020000751">
    <property type="protein sequence ID" value="CAK9136412.1"/>
    <property type="molecule type" value="Genomic_DNA"/>
</dbReference>
<gene>
    <name evidence="2" type="ORF">ILEXP_LOCUS3385</name>
</gene>
<evidence type="ECO:0000313" key="3">
    <source>
        <dbReference type="Proteomes" id="UP001642360"/>
    </source>
</evidence>
<evidence type="ECO:0000256" key="1">
    <source>
        <dbReference type="SAM" id="Phobius"/>
    </source>
</evidence>
<dbReference type="Proteomes" id="UP001642360">
    <property type="component" value="Unassembled WGS sequence"/>
</dbReference>
<name>A0ABC8QXT3_9AQUA</name>
<keyword evidence="1" id="KW-0812">Transmembrane</keyword>
<reference evidence="2 3" key="1">
    <citation type="submission" date="2024-02" db="EMBL/GenBank/DDBJ databases">
        <authorList>
            <person name="Vignale AGUSTIN F."/>
            <person name="Sosa J E."/>
            <person name="Modenutti C."/>
        </authorList>
    </citation>
    <scope>NUCLEOTIDE SEQUENCE [LARGE SCALE GENOMIC DNA]</scope>
</reference>
<comment type="caution">
    <text evidence="2">The sequence shown here is derived from an EMBL/GenBank/DDBJ whole genome shotgun (WGS) entry which is preliminary data.</text>
</comment>
<accession>A0ABC8QXT3</accession>
<proteinExistence type="predicted"/>